<keyword evidence="4" id="KW-1185">Reference proteome</keyword>
<reference evidence="3 4" key="1">
    <citation type="submission" date="2019-03" db="EMBL/GenBank/DDBJ databases">
        <authorList>
            <person name="Gaulin E."/>
            <person name="Dumas B."/>
        </authorList>
    </citation>
    <scope>NUCLEOTIDE SEQUENCE [LARGE SCALE GENOMIC DNA]</scope>
    <source>
        <strain evidence="3">CBS 568.67</strain>
    </source>
</reference>
<reference evidence="2" key="2">
    <citation type="submission" date="2019-06" db="EMBL/GenBank/DDBJ databases">
        <title>Genomics analysis of Aphanomyces spp. identifies a new class of oomycete effector associated with host adaptation.</title>
        <authorList>
            <person name="Gaulin E."/>
        </authorList>
    </citation>
    <scope>NUCLEOTIDE SEQUENCE</scope>
    <source>
        <strain evidence="2">CBS 578.67</strain>
    </source>
</reference>
<protein>
    <submittedName>
        <fullName evidence="3">Aste57867_17635 protein</fullName>
    </submittedName>
</protein>
<dbReference type="OrthoDB" id="64132at2759"/>
<organism evidence="3 4">
    <name type="scientific">Aphanomyces stellatus</name>
    <dbReference type="NCBI Taxonomy" id="120398"/>
    <lineage>
        <taxon>Eukaryota</taxon>
        <taxon>Sar</taxon>
        <taxon>Stramenopiles</taxon>
        <taxon>Oomycota</taxon>
        <taxon>Saprolegniomycetes</taxon>
        <taxon>Saprolegniales</taxon>
        <taxon>Verrucalvaceae</taxon>
        <taxon>Aphanomyces</taxon>
    </lineage>
</organism>
<evidence type="ECO:0000313" key="3">
    <source>
        <dbReference type="EMBL" id="VFT94386.1"/>
    </source>
</evidence>
<dbReference type="EMBL" id="VJMH01006213">
    <property type="protein sequence ID" value="KAF0691074.1"/>
    <property type="molecule type" value="Genomic_DNA"/>
</dbReference>
<evidence type="ECO:0000313" key="4">
    <source>
        <dbReference type="Proteomes" id="UP000332933"/>
    </source>
</evidence>
<dbReference type="AlphaFoldDB" id="A0A485L9G0"/>
<evidence type="ECO:0000256" key="1">
    <source>
        <dbReference type="SAM" id="MobiDB-lite"/>
    </source>
</evidence>
<gene>
    <name evidence="3" type="primary">Aste57867_17635</name>
    <name evidence="2" type="ORF">As57867_017575</name>
    <name evidence="3" type="ORF">ASTE57867_17635</name>
</gene>
<proteinExistence type="predicted"/>
<feature type="compositionally biased region" description="Low complexity" evidence="1">
    <location>
        <begin position="375"/>
        <end position="402"/>
    </location>
</feature>
<dbReference type="Proteomes" id="UP000332933">
    <property type="component" value="Unassembled WGS sequence"/>
</dbReference>
<accession>A0A485L9G0</accession>
<sequence>MSAIRSIQGRIVSDPPVWDATNKLWVAQFQTGTDTFLQKYVASMDTVNTASVEGALMYLQSEGIDQAIVPGCSRKSNMSYVWFYDITIVQPTNAVAEYDMDTAVRPEFCPFVAMDNGICTPTSGTTLPDECLQYFGGNGQPNLGPCVGGETRADNPKAPYDNNVWFSYPNSCVTSPFGAKTDACRAKLPGGLCPLGKKPNGVNCTFSYTILGFVAIDDLVGITSMTSPTTGKNYTSRFQFCQEGGVEFNTNTGVSIPFWYNTTNRTANANRSTYMMNYYLQQVADPIKGVNMKPFPNVTDLTSKNPPCYVNNPLCSASPFGCSRDLLAQVCTVCTAASPNCVVRPTSAAAFPSLPKVPRSAPPSPTKTKGLFAIGGSPPSTTSTPGPASGGTTPSTVTSSTTATTPTLFQGLMVVLSIVVIVA</sequence>
<evidence type="ECO:0000313" key="2">
    <source>
        <dbReference type="EMBL" id="KAF0691074.1"/>
    </source>
</evidence>
<dbReference type="PANTHER" id="PTHR33946">
    <property type="match status" value="1"/>
</dbReference>
<dbReference type="EMBL" id="CAADRA010006234">
    <property type="protein sequence ID" value="VFT94386.1"/>
    <property type="molecule type" value="Genomic_DNA"/>
</dbReference>
<feature type="region of interest" description="Disordered" evidence="1">
    <location>
        <begin position="355"/>
        <end position="402"/>
    </location>
</feature>
<name>A0A485L9G0_9STRA</name>
<dbReference type="PANTHER" id="PTHR33946:SF4">
    <property type="entry name" value="COAGULATION FACTOR XI"/>
    <property type="match status" value="1"/>
</dbReference>